<feature type="region of interest" description="Disordered" evidence="5">
    <location>
        <begin position="225"/>
        <end position="262"/>
    </location>
</feature>
<feature type="compositionally biased region" description="Polar residues" evidence="5">
    <location>
        <begin position="229"/>
        <end position="239"/>
    </location>
</feature>
<keyword evidence="3" id="KW-0687">Ribonucleoprotein</keyword>
<keyword evidence="3" id="KW-0689">Ribosomal protein</keyword>
<evidence type="ECO:0000256" key="3">
    <source>
        <dbReference type="ARBA" id="ARBA00022980"/>
    </source>
</evidence>
<dbReference type="GO" id="GO:0005840">
    <property type="term" value="C:ribosome"/>
    <property type="evidence" value="ECO:0007669"/>
    <property type="project" value="UniProtKB-KW"/>
</dbReference>
<dbReference type="SUPFAM" id="SSF50978">
    <property type="entry name" value="WD40 repeat-like"/>
    <property type="match status" value="1"/>
</dbReference>
<feature type="repeat" description="WD" evidence="4">
    <location>
        <begin position="1159"/>
        <end position="1185"/>
    </location>
</feature>
<dbReference type="PANTHER" id="PTHR44019">
    <property type="entry name" value="WD REPEAT-CONTAINING PROTEIN 55"/>
    <property type="match status" value="1"/>
</dbReference>
<name>G0UYG3_TRYCI</name>
<keyword evidence="1 4" id="KW-0853">WD repeat</keyword>
<organism evidence="6">
    <name type="scientific">Trypanosoma congolense (strain IL3000)</name>
    <dbReference type="NCBI Taxonomy" id="1068625"/>
    <lineage>
        <taxon>Eukaryota</taxon>
        <taxon>Discoba</taxon>
        <taxon>Euglenozoa</taxon>
        <taxon>Kinetoplastea</taxon>
        <taxon>Metakinetoplastina</taxon>
        <taxon>Trypanosomatida</taxon>
        <taxon>Trypanosomatidae</taxon>
        <taxon>Trypanosoma</taxon>
        <taxon>Nannomonas</taxon>
    </lineage>
</organism>
<evidence type="ECO:0000256" key="5">
    <source>
        <dbReference type="SAM" id="MobiDB-lite"/>
    </source>
</evidence>
<evidence type="ECO:0000256" key="4">
    <source>
        <dbReference type="PROSITE-ProRule" id="PRU00221"/>
    </source>
</evidence>
<sequence>MEGLCTGPSPTNMAIVRRESFPRVPPELLLREHAAKFNLMGMGLTSLLEAMKPPVRPVPPPLTGSGDCSVKGFLNSRNDGLLPRKKPLPHTNIKKSTGTLYFSLEGAYHPPSCNGHTAVGSDGNDYEASRTGCLFSEVDTSRLTAVELVRRPGPDASKRDAKTGKQLPRATRREIDTTRSEREVLWGYNTGAVIHVTLCPFAADLRTIRRPIEEAKRLRDQGFSVAKSRLSQRQGSTADDSGWETSPDESSRDASEGEESNDNVLLSLREKVPRGISLLGYHSSCTVSSLTYHPRHDLAISGGVDGSLCVWDLHNHYKQTLRERRNQEEDIRGAKTVEQFVSYVRTRKLTQTIVHAHHGCVTSIEAFNELLLSGGMDGAVKAWRCQVENVFGSLNGLPKYIEYQVFNSTGWVRQICLLKDRFALGGDLMVCSEDGAISSFKSSTVPQRTQVSGTRETGLWGKPLLEALRNHKNLKVEVKTQNTQPSSRGGCRQAQRGDNHPFFTAVVRTRKEKIDQDDFPLSYENIDLPCTLSLTRTVHITSEEARLARSTELKGRKCHDGTSSITRLLPLGRHNVLIAIGYSPFARLLDMSRLKPTSIVLHPSLRTLSELGTQPAYFTVVDQKQQMKKLNSQQLIGTSSQMQGKAPGVEPLRFVDVLYIVTVDYLILLDNRNTVFVWDTTANKQIISHHIPDVSEGGRNNVALKLLPCGTRYYEETCTPGETQTTASPREYVPSRSLPKGRSMFPFFVVCTMGLELYDLVISVYAELAFKAHKDRVIGMYAVRQPCATSRRYILSPYPVSMNGCNDQAAQRTTPSTSVCPPESVDVERRGLSSATPSGREVFNFTVTESSTENVEQLVLEGLECEMNEVDDHYQLHTLTCSGDGVIHVWGNSFQPICSYNNDSLKKNFAELRIRDLSESESTEPVGKNNEKTTRKFCNREKDIVSMGKFDKFYDTTSFFYSPQWNMAITGHDDGGIRFWQCEQQLPRCTWYRGAHKNSVSGIVGARIPKRSLEEVLSLVQRGNGSPSLHLGWFEVLATVSYDGWLKVWGGASEAMVVLNLSTKVSNNELLCVEFSEIGQYFIVGDNAGVISTWNAHKLDPLFSIPSKPPIPLAPRPKRLFSMQNKAAIGQNPHGENTAYSATTPNVHHTEGVTVLVVDGNFVFSGGEDGRVLLWNLTNGELVREYFLEPFSSSRSDLQSVLHGPTVPAILGGGSSHGSNDRAIARQGGGETGGATSSIVSILLLRERNGDLLIATNGGFIYHFFQKCSSPRQAYRHTSTITSICVLNEGCETEQELRDSVKEVGDNTVFELAIGGDDGQITVLHETKFSRVFSAGAPS</sequence>
<evidence type="ECO:0000256" key="1">
    <source>
        <dbReference type="ARBA" id="ARBA00022574"/>
    </source>
</evidence>
<evidence type="ECO:0000256" key="2">
    <source>
        <dbReference type="ARBA" id="ARBA00022737"/>
    </source>
</evidence>
<dbReference type="InterPro" id="IPR036322">
    <property type="entry name" value="WD40_repeat_dom_sf"/>
</dbReference>
<dbReference type="VEuPathDB" id="TriTrypDB:TcIL3000_10_12110"/>
<dbReference type="PROSITE" id="PS50082">
    <property type="entry name" value="WD_REPEATS_2"/>
    <property type="match status" value="2"/>
</dbReference>
<feature type="compositionally biased region" description="Basic and acidic residues" evidence="5">
    <location>
        <begin position="151"/>
        <end position="163"/>
    </location>
</feature>
<dbReference type="Pfam" id="PF00400">
    <property type="entry name" value="WD40"/>
    <property type="match status" value="3"/>
</dbReference>
<keyword evidence="2" id="KW-0677">Repeat</keyword>
<dbReference type="InterPro" id="IPR015943">
    <property type="entry name" value="WD40/YVTN_repeat-like_dom_sf"/>
</dbReference>
<accession>G0UYG3</accession>
<gene>
    <name evidence="6" type="ORF">TCIL3000_10_12110</name>
</gene>
<dbReference type="InterPro" id="IPR050505">
    <property type="entry name" value="WDR55/POC1"/>
</dbReference>
<dbReference type="EMBL" id="HE575323">
    <property type="protein sequence ID" value="CCC94430.1"/>
    <property type="molecule type" value="Genomic_DNA"/>
</dbReference>
<reference evidence="6" key="1">
    <citation type="journal article" date="2012" name="Proc. Natl. Acad. Sci. U.S.A.">
        <title>Antigenic diversity is generated by distinct evolutionary mechanisms in African trypanosome species.</title>
        <authorList>
            <person name="Jackson A.P."/>
            <person name="Berry A."/>
            <person name="Aslett M."/>
            <person name="Allison H.C."/>
            <person name="Burton P."/>
            <person name="Vavrova-Anderson J."/>
            <person name="Brown R."/>
            <person name="Browne H."/>
            <person name="Corton N."/>
            <person name="Hauser H."/>
            <person name="Gamble J."/>
            <person name="Gilderthorp R."/>
            <person name="Marcello L."/>
            <person name="McQuillan J."/>
            <person name="Otto T.D."/>
            <person name="Quail M.A."/>
            <person name="Sanders M.J."/>
            <person name="van Tonder A."/>
            <person name="Ginger M.L."/>
            <person name="Field M.C."/>
            <person name="Barry J.D."/>
            <person name="Hertz-Fowler C."/>
            <person name="Berriman M."/>
        </authorList>
    </citation>
    <scope>NUCLEOTIDE SEQUENCE</scope>
    <source>
        <strain evidence="6">IL3000</strain>
    </source>
</reference>
<dbReference type="PANTHER" id="PTHR44019:SF8">
    <property type="entry name" value="POC1 CENTRIOLAR PROTEIN HOMOLOG"/>
    <property type="match status" value="1"/>
</dbReference>
<dbReference type="Gene3D" id="2.130.10.10">
    <property type="entry name" value="YVTN repeat-like/Quinoprotein amine dehydrogenase"/>
    <property type="match status" value="3"/>
</dbReference>
<dbReference type="InterPro" id="IPR001680">
    <property type="entry name" value="WD40_rpt"/>
</dbReference>
<dbReference type="PROSITE" id="PS00678">
    <property type="entry name" value="WD_REPEATS_1"/>
    <property type="match status" value="2"/>
</dbReference>
<feature type="region of interest" description="Disordered" evidence="5">
    <location>
        <begin position="151"/>
        <end position="176"/>
    </location>
</feature>
<feature type="repeat" description="WD" evidence="4">
    <location>
        <begin position="287"/>
        <end position="313"/>
    </location>
</feature>
<protein>
    <submittedName>
        <fullName evidence="6">Uncharacterized protein</fullName>
    </submittedName>
</protein>
<dbReference type="InterPro" id="IPR019775">
    <property type="entry name" value="WD40_repeat_CS"/>
</dbReference>
<evidence type="ECO:0000313" key="6">
    <source>
        <dbReference type="EMBL" id="CCC94430.1"/>
    </source>
</evidence>
<proteinExistence type="predicted"/>
<dbReference type="InterPro" id="IPR011047">
    <property type="entry name" value="Quinoprotein_ADH-like_sf"/>
</dbReference>
<dbReference type="SUPFAM" id="SSF50998">
    <property type="entry name" value="Quinoprotein alcohol dehydrogenase-like"/>
    <property type="match status" value="1"/>
</dbReference>
<dbReference type="SMART" id="SM00320">
    <property type="entry name" value="WD40"/>
    <property type="match status" value="7"/>
</dbReference>